<dbReference type="InterPro" id="IPR004113">
    <property type="entry name" value="FAD-bd_oxidored_4_C"/>
</dbReference>
<dbReference type="PANTHER" id="PTHR43716:SF2">
    <property type="entry name" value="BLL6224 PROTEIN"/>
    <property type="match status" value="1"/>
</dbReference>
<dbReference type="Pfam" id="PF02913">
    <property type="entry name" value="FAD-oxidase_C"/>
    <property type="match status" value="1"/>
</dbReference>
<accession>A0A176QG63</accession>
<dbReference type="Pfam" id="PF01565">
    <property type="entry name" value="FAD_binding_4"/>
    <property type="match status" value="1"/>
</dbReference>
<comment type="caution">
    <text evidence="7">The sequence shown here is derived from an EMBL/GenBank/DDBJ whole genome shotgun (WGS) entry which is preliminary data.</text>
</comment>
<protein>
    <submittedName>
        <fullName evidence="7">Hydroxyacid dehydrogenase</fullName>
    </submittedName>
</protein>
<keyword evidence="5" id="KW-0560">Oxidoreductase</keyword>
<dbReference type="InterPro" id="IPR016171">
    <property type="entry name" value="Vanillyl_alc_oxidase_C-sub2"/>
</dbReference>
<dbReference type="InterPro" id="IPR051264">
    <property type="entry name" value="FAD-oxidored/transferase_4"/>
</dbReference>
<evidence type="ECO:0000259" key="6">
    <source>
        <dbReference type="PROSITE" id="PS51387"/>
    </source>
</evidence>
<evidence type="ECO:0000256" key="1">
    <source>
        <dbReference type="ARBA" id="ARBA00001974"/>
    </source>
</evidence>
<dbReference type="RefSeq" id="WP_068271358.1">
    <property type="nucleotide sequence ID" value="NZ_LQZG01000001.1"/>
</dbReference>
<dbReference type="STRING" id="262209.AWH69_03235"/>
<dbReference type="FunFam" id="1.10.45.10:FF:000001">
    <property type="entry name" value="D-lactate dehydrogenase mitochondrial"/>
    <property type="match status" value="1"/>
</dbReference>
<dbReference type="InterPro" id="IPR006094">
    <property type="entry name" value="Oxid_FAD_bind_N"/>
</dbReference>
<gene>
    <name evidence="7" type="ORF">AWH69_03235</name>
</gene>
<dbReference type="InterPro" id="IPR016167">
    <property type="entry name" value="FAD-bd_PCMH_sub1"/>
</dbReference>
<sequence>MSAGLVAALREVLGDRGLVADGDDLEPYLRDWTGTVVGTALAVARPATTDEVAEVVRLCAAEGVAVVPQGGHTGLNGGATPRHDGPSVVLSLTRMRRIRDVDPVSDTVTVEAGVVLADLQEAAQGVGRLFPVSLGSEGSATVGGIVSTNAGGTAVLRYGMTRDLVLGLEVVLPDGRVWHGLRALRKDNTGYDLTQLFVGAEGTLGVVTAAVLRLLPATPRRATALVALPDVGSAVALLGRLREHAAESLTTWELVGRQALDLVLAHVPGARDPFAQARPWYGLVELAGVDQGALDAQLEGALGAAVEEGLVADAVVATGSAQRAALWVLREGVSEAQRVEGPSVKHDVTLPITGLADAVAALAPRLDAVLPGVRLVTYGHVGDGNLHHNLTAPVGQEDALRAAAPELTAAVYDEVIARGGSISAEHGLGRTKVGAHQQRTSEVELDLMRAVKSAIDPAGLMNPGAVLPG</sequence>
<dbReference type="EMBL" id="LQZG01000001">
    <property type="protein sequence ID" value="OAB88805.1"/>
    <property type="molecule type" value="Genomic_DNA"/>
</dbReference>
<evidence type="ECO:0000256" key="2">
    <source>
        <dbReference type="ARBA" id="ARBA00008000"/>
    </source>
</evidence>
<dbReference type="InterPro" id="IPR036318">
    <property type="entry name" value="FAD-bd_PCMH-like_sf"/>
</dbReference>
<dbReference type="InterPro" id="IPR016164">
    <property type="entry name" value="FAD-linked_Oxase-like_C"/>
</dbReference>
<dbReference type="GO" id="GO:0016491">
    <property type="term" value="F:oxidoreductase activity"/>
    <property type="evidence" value="ECO:0007669"/>
    <property type="project" value="UniProtKB-KW"/>
</dbReference>
<proteinExistence type="inferred from homology"/>
<dbReference type="GO" id="GO:0071949">
    <property type="term" value="F:FAD binding"/>
    <property type="evidence" value="ECO:0007669"/>
    <property type="project" value="InterPro"/>
</dbReference>
<reference evidence="7 8" key="1">
    <citation type="submission" date="2016-01" db="EMBL/GenBank/DDBJ databases">
        <title>Janibacter melonis strain CD11_4 genome sequencing and assembly.</title>
        <authorList>
            <person name="Nair G.R."/>
            <person name="Kaur G."/>
            <person name="Chander A.M."/>
            <person name="Mayilraj S."/>
        </authorList>
    </citation>
    <scope>NUCLEOTIDE SEQUENCE [LARGE SCALE GENOMIC DNA]</scope>
    <source>
        <strain evidence="7 8">CD11-4</strain>
    </source>
</reference>
<comment type="cofactor">
    <cofactor evidence="1">
        <name>FAD</name>
        <dbReference type="ChEBI" id="CHEBI:57692"/>
    </cofactor>
</comment>
<keyword evidence="4" id="KW-0274">FAD</keyword>
<dbReference type="SUPFAM" id="SSF55103">
    <property type="entry name" value="FAD-linked oxidases, C-terminal domain"/>
    <property type="match status" value="1"/>
</dbReference>
<evidence type="ECO:0000256" key="3">
    <source>
        <dbReference type="ARBA" id="ARBA00022630"/>
    </source>
</evidence>
<dbReference type="PROSITE" id="PS51387">
    <property type="entry name" value="FAD_PCMH"/>
    <property type="match status" value="1"/>
</dbReference>
<dbReference type="PANTHER" id="PTHR43716">
    <property type="entry name" value="D-2-HYDROXYGLUTARATE DEHYDROGENASE, MITOCHONDRIAL"/>
    <property type="match status" value="1"/>
</dbReference>
<dbReference type="AlphaFoldDB" id="A0A176QG63"/>
<comment type="similarity">
    <text evidence="2">Belongs to the FAD-binding oxidoreductase/transferase type 4 family.</text>
</comment>
<evidence type="ECO:0000256" key="5">
    <source>
        <dbReference type="ARBA" id="ARBA00023002"/>
    </source>
</evidence>
<evidence type="ECO:0000256" key="4">
    <source>
        <dbReference type="ARBA" id="ARBA00022827"/>
    </source>
</evidence>
<feature type="domain" description="FAD-binding PCMH-type" evidence="6">
    <location>
        <begin position="36"/>
        <end position="217"/>
    </location>
</feature>
<dbReference type="InterPro" id="IPR016169">
    <property type="entry name" value="FAD-bd_PCMH_sub2"/>
</dbReference>
<dbReference type="Gene3D" id="3.30.70.2740">
    <property type="match status" value="1"/>
</dbReference>
<dbReference type="GO" id="GO:0022904">
    <property type="term" value="P:respiratory electron transport chain"/>
    <property type="evidence" value="ECO:0007669"/>
    <property type="project" value="TreeGrafter"/>
</dbReference>
<evidence type="ECO:0000313" key="7">
    <source>
        <dbReference type="EMBL" id="OAB88805.1"/>
    </source>
</evidence>
<dbReference type="Gene3D" id="3.30.70.2190">
    <property type="match status" value="1"/>
</dbReference>
<organism evidence="7 8">
    <name type="scientific">Janibacter melonis</name>
    <dbReference type="NCBI Taxonomy" id="262209"/>
    <lineage>
        <taxon>Bacteria</taxon>
        <taxon>Bacillati</taxon>
        <taxon>Actinomycetota</taxon>
        <taxon>Actinomycetes</taxon>
        <taxon>Micrococcales</taxon>
        <taxon>Intrasporangiaceae</taxon>
        <taxon>Janibacter</taxon>
    </lineage>
</organism>
<dbReference type="Gene3D" id="3.30.465.10">
    <property type="match status" value="1"/>
</dbReference>
<dbReference type="Gene3D" id="1.10.45.10">
    <property type="entry name" value="Vanillyl-alcohol Oxidase, Chain A, domain 4"/>
    <property type="match status" value="1"/>
</dbReference>
<dbReference type="InterPro" id="IPR016166">
    <property type="entry name" value="FAD-bd_PCMH"/>
</dbReference>
<name>A0A176QG63_9MICO</name>
<dbReference type="SUPFAM" id="SSF56176">
    <property type="entry name" value="FAD-binding/transporter-associated domain-like"/>
    <property type="match status" value="1"/>
</dbReference>
<dbReference type="Proteomes" id="UP000076976">
    <property type="component" value="Unassembled WGS sequence"/>
</dbReference>
<keyword evidence="8" id="KW-1185">Reference proteome</keyword>
<keyword evidence="3" id="KW-0285">Flavoprotein</keyword>
<dbReference type="Gene3D" id="3.30.43.10">
    <property type="entry name" value="Uridine Diphospho-n-acetylenolpyruvylglucosamine Reductase, domain 2"/>
    <property type="match status" value="1"/>
</dbReference>
<evidence type="ECO:0000313" key="8">
    <source>
        <dbReference type="Proteomes" id="UP000076976"/>
    </source>
</evidence>